<organism evidence="2 3">
    <name type="scientific">Hyella patelloides LEGE 07179</name>
    <dbReference type="NCBI Taxonomy" id="945734"/>
    <lineage>
        <taxon>Bacteria</taxon>
        <taxon>Bacillati</taxon>
        <taxon>Cyanobacteriota</taxon>
        <taxon>Cyanophyceae</taxon>
        <taxon>Pleurocapsales</taxon>
        <taxon>Hyellaceae</taxon>
        <taxon>Hyella</taxon>
    </lineage>
</organism>
<evidence type="ECO:0000256" key="1">
    <source>
        <dbReference type="SAM" id="Phobius"/>
    </source>
</evidence>
<gene>
    <name evidence="2" type="ORF">H1P_750001</name>
</gene>
<evidence type="ECO:0000313" key="2">
    <source>
        <dbReference type="EMBL" id="VEP18317.1"/>
    </source>
</evidence>
<keyword evidence="1" id="KW-0472">Membrane</keyword>
<proteinExistence type="predicted"/>
<feature type="transmembrane region" description="Helical" evidence="1">
    <location>
        <begin position="6"/>
        <end position="27"/>
    </location>
</feature>
<sequence length="39" mass="4365">MIASLVAGIYLIVAILIGLGILVAFLFQVTRWLERDDNF</sequence>
<dbReference type="Proteomes" id="UP000320055">
    <property type="component" value="Unassembled WGS sequence"/>
</dbReference>
<evidence type="ECO:0000313" key="3">
    <source>
        <dbReference type="Proteomes" id="UP000320055"/>
    </source>
</evidence>
<dbReference type="AlphaFoldDB" id="A0A563W3U3"/>
<reference evidence="2 3" key="1">
    <citation type="submission" date="2019-01" db="EMBL/GenBank/DDBJ databases">
        <authorList>
            <person name="Brito A."/>
        </authorList>
    </citation>
    <scope>NUCLEOTIDE SEQUENCE [LARGE SCALE GENOMIC DNA]</scope>
    <source>
        <strain evidence="2">1</strain>
    </source>
</reference>
<name>A0A563W3U3_9CYAN</name>
<dbReference type="EMBL" id="CAACVJ010000682">
    <property type="protein sequence ID" value="VEP18317.1"/>
    <property type="molecule type" value="Genomic_DNA"/>
</dbReference>
<protein>
    <submittedName>
        <fullName evidence="2">Uncharacterized protein</fullName>
    </submittedName>
</protein>
<keyword evidence="1" id="KW-0812">Transmembrane</keyword>
<accession>A0A563W3U3</accession>
<keyword evidence="3" id="KW-1185">Reference proteome</keyword>
<keyword evidence="1" id="KW-1133">Transmembrane helix</keyword>